<evidence type="ECO:0000256" key="10">
    <source>
        <dbReference type="PIRSR" id="PIRSR000350-2"/>
    </source>
</evidence>
<feature type="active site" description="Proton acceptor" evidence="10">
    <location>
        <position position="438"/>
    </location>
</feature>
<dbReference type="InterPro" id="IPR004099">
    <property type="entry name" value="Pyr_nucl-diS_OxRdtase_dimer"/>
</dbReference>
<feature type="disulfide bond" description="Redox-active" evidence="12">
    <location>
        <begin position="43"/>
        <end position="48"/>
    </location>
</feature>
<dbReference type="GO" id="GO:0005829">
    <property type="term" value="C:cytosol"/>
    <property type="evidence" value="ECO:0007669"/>
    <property type="project" value="TreeGrafter"/>
</dbReference>
<feature type="domain" description="Pyridine nucleotide-disulphide oxidoreductase dimerisation" evidence="15">
    <location>
        <begin position="340"/>
        <end position="448"/>
    </location>
</feature>
<dbReference type="InterPro" id="IPR036188">
    <property type="entry name" value="FAD/NAD-bd_sf"/>
</dbReference>
<dbReference type="GO" id="GO:0004362">
    <property type="term" value="F:glutathione-disulfide reductase (NADPH) activity"/>
    <property type="evidence" value="ECO:0007669"/>
    <property type="project" value="UniProtKB-EC"/>
</dbReference>
<dbReference type="SUPFAM" id="SSF51905">
    <property type="entry name" value="FAD/NAD(P)-binding domain"/>
    <property type="match status" value="1"/>
</dbReference>
<dbReference type="NCBIfam" id="NF004776">
    <property type="entry name" value="PRK06116.1"/>
    <property type="match status" value="1"/>
</dbReference>
<protein>
    <recommendedName>
        <fullName evidence="14">Glutathione reductase</fullName>
        <shortName evidence="14">GRase</shortName>
        <ecNumber evidence="14">1.8.1.7</ecNumber>
    </recommendedName>
</protein>
<dbReference type="GO" id="GO:0034599">
    <property type="term" value="P:cellular response to oxidative stress"/>
    <property type="evidence" value="ECO:0007669"/>
    <property type="project" value="TreeGrafter"/>
</dbReference>
<dbReference type="EMBL" id="JAPKNK010000002">
    <property type="protein sequence ID" value="MCX5569146.1"/>
    <property type="molecule type" value="Genomic_DNA"/>
</dbReference>
<evidence type="ECO:0000256" key="2">
    <source>
        <dbReference type="ARBA" id="ARBA00011738"/>
    </source>
</evidence>
<comment type="caution">
    <text evidence="17">The sequence shown here is derived from an EMBL/GenBank/DDBJ whole genome shotgun (WGS) entry which is preliminary data.</text>
</comment>
<keyword evidence="11" id="KW-0520">NAD</keyword>
<proteinExistence type="inferred from homology"/>
<sequence length="459" mass="49437">MTQFDVDLFIIGAGSGGVRAGRIAAGHGASVMVAEEYRVGGTCVIRGCVPKKLFVYASRFAEEFEDSVGFGWTPGEATFDWSRLVAAKDTEIDRLNGIYIRNLERSGAKLVQTRAEIVDPHTVRLVGEDRLVTARYILVATGAAPFIEPDLPGRELAISSNEAFHLPRLPEKIVIVGGGFIAVEFAGIFNGLGVETTLIHRGDAVLRGFDADLRRTLREEMEKKGIRVLTGDVLTSIEKTADGLLARTRNGEALPAGEVMIATGRIPNTRGLGLENAGVQLDGASAIVVDEFSQSNVPSIYAVGDVTNRVNLTPVAIREGHAFADTVFGGKRISVDHLGIPKAVFSQPEIGSVGLAEEEALAEFPAVDVYQTSFRPMKHTLSGRNEKTLMKLLVDADSDRVIGCHILGPDAGEIVQIVAITLKMRATKADFDSTMALHPTAAEELVTMREPSIRHRRNG</sequence>
<dbReference type="Gene3D" id="3.50.50.60">
    <property type="entry name" value="FAD/NAD(P)-binding domain"/>
    <property type="match status" value="2"/>
</dbReference>
<dbReference type="PANTHER" id="PTHR42737:SF2">
    <property type="entry name" value="GLUTATHIONE REDUCTASE"/>
    <property type="match status" value="1"/>
</dbReference>
<dbReference type="AlphaFoldDB" id="A0A9X3E0X3"/>
<keyword evidence="7" id="KW-1015">Disulfide bond</keyword>
<dbReference type="GO" id="GO:0050660">
    <property type="term" value="F:flavin adenine dinucleotide binding"/>
    <property type="evidence" value="ECO:0007669"/>
    <property type="project" value="InterPro"/>
</dbReference>
<dbReference type="PROSITE" id="PS00076">
    <property type="entry name" value="PYRIDINE_REDOX_1"/>
    <property type="match status" value="1"/>
</dbReference>
<keyword evidence="4 11" id="KW-0274">FAD</keyword>
<comment type="cofactor">
    <cofactor evidence="11">
        <name>FAD</name>
        <dbReference type="ChEBI" id="CHEBI:57692"/>
    </cofactor>
    <text evidence="11">Binds 1 FAD per subunit.</text>
</comment>
<keyword evidence="18" id="KW-1185">Reference proteome</keyword>
<dbReference type="NCBIfam" id="TIGR01424">
    <property type="entry name" value="gluta_reduc_2"/>
    <property type="match status" value="1"/>
</dbReference>
<dbReference type="SUPFAM" id="SSF55424">
    <property type="entry name" value="FAD/NAD-linked reductases, dimerisation (C-terminal) domain"/>
    <property type="match status" value="1"/>
</dbReference>
<keyword evidence="8 13" id="KW-0676">Redox-active center</keyword>
<evidence type="ECO:0000313" key="18">
    <source>
        <dbReference type="Proteomes" id="UP001144805"/>
    </source>
</evidence>
<evidence type="ECO:0000256" key="3">
    <source>
        <dbReference type="ARBA" id="ARBA00022630"/>
    </source>
</evidence>
<reference evidence="17" key="1">
    <citation type="submission" date="2022-11" db="EMBL/GenBank/DDBJ databases">
        <title>Biodiversity and phylogenetic relationships of bacteria.</title>
        <authorList>
            <person name="Machado R.A.R."/>
            <person name="Bhat A."/>
            <person name="Loulou A."/>
            <person name="Kallel S."/>
        </authorList>
    </citation>
    <scope>NUCLEOTIDE SEQUENCE</scope>
    <source>
        <strain evidence="17">K-TC2</strain>
    </source>
</reference>
<evidence type="ECO:0000259" key="16">
    <source>
        <dbReference type="Pfam" id="PF07992"/>
    </source>
</evidence>
<evidence type="ECO:0000256" key="11">
    <source>
        <dbReference type="PIRSR" id="PIRSR000350-3"/>
    </source>
</evidence>
<evidence type="ECO:0000256" key="9">
    <source>
        <dbReference type="ARBA" id="ARBA00049142"/>
    </source>
</evidence>
<dbReference type="InterPro" id="IPR023753">
    <property type="entry name" value="FAD/NAD-binding_dom"/>
</dbReference>
<dbReference type="RefSeq" id="WP_266338096.1">
    <property type="nucleotide sequence ID" value="NZ_JAPKNK010000002.1"/>
</dbReference>
<feature type="binding site" evidence="11">
    <location>
        <position position="52"/>
    </location>
    <ligand>
        <name>FAD</name>
        <dbReference type="ChEBI" id="CHEBI:57692"/>
    </ligand>
</feature>
<feature type="binding site" evidence="11">
    <location>
        <begin position="177"/>
        <end position="184"/>
    </location>
    <ligand>
        <name>NAD(+)</name>
        <dbReference type="ChEBI" id="CHEBI:57540"/>
    </ligand>
</feature>
<dbReference type="InterPro" id="IPR006324">
    <property type="entry name" value="GSHR"/>
</dbReference>
<feature type="binding site" evidence="11">
    <location>
        <position position="264"/>
    </location>
    <ligand>
        <name>NAD(+)</name>
        <dbReference type="ChEBI" id="CHEBI:57540"/>
    </ligand>
</feature>
<evidence type="ECO:0000313" key="17">
    <source>
        <dbReference type="EMBL" id="MCX5569146.1"/>
    </source>
</evidence>
<dbReference type="GO" id="GO:0045454">
    <property type="term" value="P:cell redox homeostasis"/>
    <property type="evidence" value="ECO:0007669"/>
    <property type="project" value="InterPro"/>
</dbReference>
<dbReference type="PRINTS" id="PR00368">
    <property type="entry name" value="FADPNR"/>
</dbReference>
<comment type="similarity">
    <text evidence="1 13">Belongs to the class-I pyridine nucleotide-disulfide oxidoreductase family.</text>
</comment>
<dbReference type="GO" id="GO:0050661">
    <property type="term" value="F:NADP binding"/>
    <property type="evidence" value="ECO:0007669"/>
    <property type="project" value="InterPro"/>
</dbReference>
<dbReference type="PRINTS" id="PR00411">
    <property type="entry name" value="PNDRDTASEI"/>
</dbReference>
<evidence type="ECO:0000256" key="4">
    <source>
        <dbReference type="ARBA" id="ARBA00022827"/>
    </source>
</evidence>
<evidence type="ECO:0000256" key="12">
    <source>
        <dbReference type="PIRSR" id="PIRSR000350-4"/>
    </source>
</evidence>
<evidence type="ECO:0000256" key="6">
    <source>
        <dbReference type="ARBA" id="ARBA00023002"/>
    </source>
</evidence>
<evidence type="ECO:0000256" key="14">
    <source>
        <dbReference type="RuleBase" id="RU365040"/>
    </source>
</evidence>
<dbReference type="GO" id="GO:0006749">
    <property type="term" value="P:glutathione metabolic process"/>
    <property type="evidence" value="ECO:0007669"/>
    <property type="project" value="InterPro"/>
</dbReference>
<feature type="binding site" evidence="11">
    <location>
        <position position="305"/>
    </location>
    <ligand>
        <name>NAD(+)</name>
        <dbReference type="ChEBI" id="CHEBI:57540"/>
    </ligand>
</feature>
<keyword evidence="11" id="KW-0547">Nucleotide-binding</keyword>
<gene>
    <name evidence="17" type="primary">gor</name>
    <name evidence="17" type="ORF">OSH07_08060</name>
</gene>
<keyword evidence="3 13" id="KW-0285">Flavoprotein</keyword>
<evidence type="ECO:0000256" key="8">
    <source>
        <dbReference type="ARBA" id="ARBA00023284"/>
    </source>
</evidence>
<dbReference type="Pfam" id="PF07992">
    <property type="entry name" value="Pyr_redox_2"/>
    <property type="match status" value="1"/>
</dbReference>
<comment type="catalytic activity">
    <reaction evidence="9 14">
        <text>2 glutathione + NADP(+) = glutathione disulfide + NADPH + H(+)</text>
        <dbReference type="Rhea" id="RHEA:11740"/>
        <dbReference type="ChEBI" id="CHEBI:15378"/>
        <dbReference type="ChEBI" id="CHEBI:57783"/>
        <dbReference type="ChEBI" id="CHEBI:57925"/>
        <dbReference type="ChEBI" id="CHEBI:58297"/>
        <dbReference type="ChEBI" id="CHEBI:58349"/>
        <dbReference type="EC" id="1.8.1.7"/>
    </reaction>
</comment>
<evidence type="ECO:0000256" key="13">
    <source>
        <dbReference type="RuleBase" id="RU003691"/>
    </source>
</evidence>
<evidence type="ECO:0000256" key="1">
    <source>
        <dbReference type="ARBA" id="ARBA00007532"/>
    </source>
</evidence>
<dbReference type="FunFam" id="3.50.50.60:FF:000051">
    <property type="entry name" value="Glutathione reductase"/>
    <property type="match status" value="1"/>
</dbReference>
<dbReference type="Proteomes" id="UP001144805">
    <property type="component" value="Unassembled WGS sequence"/>
</dbReference>
<dbReference type="PANTHER" id="PTHR42737">
    <property type="entry name" value="GLUTATHIONE REDUCTASE"/>
    <property type="match status" value="1"/>
</dbReference>
<accession>A0A9X3E0X3</accession>
<comment type="subunit">
    <text evidence="2">Homodimer.</text>
</comment>
<feature type="domain" description="FAD/NAD(P)-binding" evidence="16">
    <location>
        <begin position="7"/>
        <end position="320"/>
    </location>
</feature>
<dbReference type="EC" id="1.8.1.7" evidence="14"/>
<dbReference type="Gene3D" id="3.30.390.30">
    <property type="match status" value="1"/>
</dbReference>
<evidence type="ECO:0000256" key="5">
    <source>
        <dbReference type="ARBA" id="ARBA00022857"/>
    </source>
</evidence>
<keyword evidence="6 13" id="KW-0560">Oxidoreductase</keyword>
<dbReference type="InterPro" id="IPR001100">
    <property type="entry name" value="Pyr_nuc-diS_OxRdtase"/>
</dbReference>
<organism evidence="17 18">
    <name type="scientific">Kaistia nematophila</name>
    <dbReference type="NCBI Taxonomy" id="2994654"/>
    <lineage>
        <taxon>Bacteria</taxon>
        <taxon>Pseudomonadati</taxon>
        <taxon>Pseudomonadota</taxon>
        <taxon>Alphaproteobacteria</taxon>
        <taxon>Hyphomicrobiales</taxon>
        <taxon>Kaistiaceae</taxon>
        <taxon>Kaistia</taxon>
    </lineage>
</organism>
<comment type="function">
    <text evidence="14">Catalyzes the reduction of glutathione disulfide (GSSG) to reduced glutathione (GSH).</text>
</comment>
<dbReference type="InterPro" id="IPR046952">
    <property type="entry name" value="GSHR/TRXR-like"/>
</dbReference>
<evidence type="ECO:0000259" key="15">
    <source>
        <dbReference type="Pfam" id="PF02852"/>
    </source>
</evidence>
<evidence type="ECO:0000256" key="7">
    <source>
        <dbReference type="ARBA" id="ARBA00023157"/>
    </source>
</evidence>
<dbReference type="InterPro" id="IPR012999">
    <property type="entry name" value="Pyr_OxRdtase_I_AS"/>
</dbReference>
<keyword evidence="5 14" id="KW-0521">NADP</keyword>
<dbReference type="PIRSF" id="PIRSF000350">
    <property type="entry name" value="Mercury_reductase_MerA"/>
    <property type="match status" value="1"/>
</dbReference>
<name>A0A9X3E0X3_9HYPH</name>
<dbReference type="InterPro" id="IPR016156">
    <property type="entry name" value="FAD/NAD-linked_Rdtase_dimer_sf"/>
</dbReference>
<dbReference type="Pfam" id="PF02852">
    <property type="entry name" value="Pyr_redox_dim"/>
    <property type="match status" value="1"/>
</dbReference>